<keyword evidence="8" id="KW-1185">Reference proteome</keyword>
<comment type="pathway">
    <text evidence="1">Purine metabolism; 7-cyano-7-deazaguanine biosynthesis.</text>
</comment>
<dbReference type="AlphaFoldDB" id="A0A286U0Z4"/>
<reference evidence="8" key="1">
    <citation type="journal article" date="2017" name="Environ. Microbiol. Rep.">
        <title>Genetic Diversity of Marine Anaerobic Ammonium-Oxidizing Bacteria as Revealed by Genomic and Proteomic Analyses of 'Candidatus Scalindua japonica'.</title>
        <authorList>
            <person name="Oshiki M."/>
            <person name="Mizuto K."/>
            <person name="Kimura Z."/>
            <person name="Kindaichi T."/>
            <person name="Satoh H."/>
            <person name="Okabe S."/>
        </authorList>
    </citation>
    <scope>NUCLEOTIDE SEQUENCE [LARGE SCALE GENOMIC DNA]</scope>
    <source>
        <strain evidence="8">husup-a2</strain>
    </source>
</reference>
<comment type="caution">
    <text evidence="7">The sequence shown here is derived from an EMBL/GenBank/DDBJ whole genome shotgun (WGS) entry which is preliminary data.</text>
</comment>
<evidence type="ECO:0000256" key="4">
    <source>
        <dbReference type="ARBA" id="ARBA00018141"/>
    </source>
</evidence>
<organism evidence="7 8">
    <name type="scientific">Candidatus Scalindua japonica</name>
    <dbReference type="NCBI Taxonomy" id="1284222"/>
    <lineage>
        <taxon>Bacteria</taxon>
        <taxon>Pseudomonadati</taxon>
        <taxon>Planctomycetota</taxon>
        <taxon>Candidatus Brocadiia</taxon>
        <taxon>Candidatus Brocadiales</taxon>
        <taxon>Candidatus Scalinduaceae</taxon>
        <taxon>Candidatus Scalindua</taxon>
    </lineage>
</organism>
<gene>
    <name evidence="7" type="ORF">SCALIN_C27_0187</name>
</gene>
<dbReference type="InterPro" id="IPR007115">
    <property type="entry name" value="6-PTP_synth/QueD"/>
</dbReference>
<dbReference type="RefSeq" id="WP_230406631.1">
    <property type="nucleotide sequence ID" value="NZ_BAOS01000027.1"/>
</dbReference>
<evidence type="ECO:0000313" key="7">
    <source>
        <dbReference type="EMBL" id="GAX61788.1"/>
    </source>
</evidence>
<dbReference type="PANTHER" id="PTHR12589">
    <property type="entry name" value="PYRUVOYL TETRAHYDROBIOPTERIN SYNTHASE"/>
    <property type="match status" value="1"/>
</dbReference>
<dbReference type="GO" id="GO:0070497">
    <property type="term" value="F:6-carboxytetrahydropterin synthase activity"/>
    <property type="evidence" value="ECO:0007669"/>
    <property type="project" value="UniProtKB-EC"/>
</dbReference>
<protein>
    <recommendedName>
        <fullName evidence="4">6-carboxy-5,6,7,8-tetrahydropterin synthase</fullName>
        <ecNumber evidence="3">4.1.2.50</ecNumber>
    </recommendedName>
    <alternativeName>
        <fullName evidence="5">Queuosine biosynthesis protein QueD</fullName>
    </alternativeName>
</protein>
<name>A0A286U0Z4_9BACT</name>
<dbReference type="EC" id="4.1.2.50" evidence="3"/>
<dbReference type="Gene3D" id="3.30.479.10">
    <property type="entry name" value="6-pyruvoyl tetrahydropterin synthase/QueD"/>
    <property type="match status" value="1"/>
</dbReference>
<dbReference type="SUPFAM" id="SSF55620">
    <property type="entry name" value="Tetrahydrobiopterin biosynthesis enzymes-like"/>
    <property type="match status" value="1"/>
</dbReference>
<comment type="catalytic activity">
    <reaction evidence="6">
        <text>7,8-dihydroneopterin 3'-triphosphate + H2O = 6-carboxy-5,6,7,8-tetrahydropterin + triphosphate + acetaldehyde + 2 H(+)</text>
        <dbReference type="Rhea" id="RHEA:27966"/>
        <dbReference type="ChEBI" id="CHEBI:15343"/>
        <dbReference type="ChEBI" id="CHEBI:15377"/>
        <dbReference type="ChEBI" id="CHEBI:15378"/>
        <dbReference type="ChEBI" id="CHEBI:18036"/>
        <dbReference type="ChEBI" id="CHEBI:58462"/>
        <dbReference type="ChEBI" id="CHEBI:61032"/>
        <dbReference type="EC" id="4.1.2.50"/>
    </reaction>
</comment>
<evidence type="ECO:0000256" key="2">
    <source>
        <dbReference type="ARBA" id="ARBA00008900"/>
    </source>
</evidence>
<evidence type="ECO:0000256" key="1">
    <source>
        <dbReference type="ARBA" id="ARBA00005061"/>
    </source>
</evidence>
<dbReference type="PANTHER" id="PTHR12589:SF8">
    <property type="entry name" value="6-CARBOXY-5,6,7,8-TETRAHYDROPTERIN SYNTHASE"/>
    <property type="match status" value="1"/>
</dbReference>
<evidence type="ECO:0000256" key="6">
    <source>
        <dbReference type="ARBA" id="ARBA00048807"/>
    </source>
</evidence>
<dbReference type="Proteomes" id="UP000218542">
    <property type="component" value="Unassembled WGS sequence"/>
</dbReference>
<dbReference type="NCBIfam" id="TIGR03367">
    <property type="entry name" value="queuosine_QueD"/>
    <property type="match status" value="1"/>
</dbReference>
<dbReference type="EMBL" id="BAOS01000027">
    <property type="protein sequence ID" value="GAX61788.1"/>
    <property type="molecule type" value="Genomic_DNA"/>
</dbReference>
<evidence type="ECO:0000256" key="5">
    <source>
        <dbReference type="ARBA" id="ARBA00031449"/>
    </source>
</evidence>
<proteinExistence type="inferred from homology"/>
<comment type="similarity">
    <text evidence="2">Belongs to the PTPS family. QueD subfamily.</text>
</comment>
<evidence type="ECO:0000313" key="8">
    <source>
        <dbReference type="Proteomes" id="UP000218542"/>
    </source>
</evidence>
<sequence>MTLILSEVELIVKQIVFSADKKCTGFLNMYELVVEKTFAGAHNLRAYDGECERLHGHNWRVEVTLKAEKLNELGMVMDFKDIKKRLEEILSRFDHSYLNELSEFKEENPTTENVSKVIYDNLSEQLPPEIFVAKVKTWESEKCAAAYYI</sequence>
<evidence type="ECO:0000256" key="3">
    <source>
        <dbReference type="ARBA" id="ARBA00012982"/>
    </source>
</evidence>
<accession>A0A286U0Z4</accession>
<dbReference type="UniPathway" id="UPA00391"/>
<dbReference type="Pfam" id="PF01242">
    <property type="entry name" value="PTPS"/>
    <property type="match status" value="1"/>
</dbReference>
<dbReference type="InterPro" id="IPR038418">
    <property type="entry name" value="6-PTP_synth/QueD_sf"/>
</dbReference>